<dbReference type="Pfam" id="PF00201">
    <property type="entry name" value="UDPGT"/>
    <property type="match status" value="1"/>
</dbReference>
<evidence type="ECO:0000313" key="8">
    <source>
        <dbReference type="Proteomes" id="UP001432027"/>
    </source>
</evidence>
<dbReference type="InterPro" id="IPR002213">
    <property type="entry name" value="UDP_glucos_trans"/>
</dbReference>
<evidence type="ECO:0000256" key="4">
    <source>
        <dbReference type="ARBA" id="ARBA00022679"/>
    </source>
</evidence>
<feature type="non-terminal residue" evidence="7">
    <location>
        <position position="1"/>
    </location>
</feature>
<evidence type="ECO:0000256" key="3">
    <source>
        <dbReference type="ARBA" id="ARBA00022676"/>
    </source>
</evidence>
<feature type="non-terminal residue" evidence="7">
    <location>
        <position position="247"/>
    </location>
</feature>
<dbReference type="PANTHER" id="PTHR48043:SF23">
    <property type="entry name" value="UDP-GLUCURONOSYLTRANSFERASE"/>
    <property type="match status" value="1"/>
</dbReference>
<name>A0AAV5T960_9BILA</name>
<keyword evidence="5" id="KW-0732">Signal</keyword>
<reference evidence="7" key="1">
    <citation type="submission" date="2023-10" db="EMBL/GenBank/DDBJ databases">
        <title>Genome assembly of Pristionchus species.</title>
        <authorList>
            <person name="Yoshida K."/>
            <person name="Sommer R.J."/>
        </authorList>
    </citation>
    <scope>NUCLEOTIDE SEQUENCE</scope>
    <source>
        <strain evidence="7">RS0144</strain>
    </source>
</reference>
<keyword evidence="4" id="KW-0808">Transferase</keyword>
<dbReference type="PANTHER" id="PTHR48043">
    <property type="entry name" value="EG:EG0003.4 PROTEIN-RELATED"/>
    <property type="match status" value="1"/>
</dbReference>
<proteinExistence type="inferred from homology"/>
<comment type="similarity">
    <text evidence="1">Belongs to the UDP-glycosyltransferase family.</text>
</comment>
<evidence type="ECO:0000256" key="5">
    <source>
        <dbReference type="ARBA" id="ARBA00022729"/>
    </source>
</evidence>
<evidence type="ECO:0000256" key="6">
    <source>
        <dbReference type="ARBA" id="ARBA00047475"/>
    </source>
</evidence>
<dbReference type="EMBL" id="BTSX01000004">
    <property type="protein sequence ID" value="GMS91773.1"/>
    <property type="molecule type" value="Genomic_DNA"/>
</dbReference>
<comment type="catalytic activity">
    <reaction evidence="6">
        <text>glucuronate acceptor + UDP-alpha-D-glucuronate = acceptor beta-D-glucuronoside + UDP + H(+)</text>
        <dbReference type="Rhea" id="RHEA:21032"/>
        <dbReference type="ChEBI" id="CHEBI:15378"/>
        <dbReference type="ChEBI" id="CHEBI:58052"/>
        <dbReference type="ChEBI" id="CHEBI:58223"/>
        <dbReference type="ChEBI" id="CHEBI:132367"/>
        <dbReference type="ChEBI" id="CHEBI:132368"/>
        <dbReference type="EC" id="2.4.1.17"/>
    </reaction>
</comment>
<evidence type="ECO:0000256" key="2">
    <source>
        <dbReference type="ARBA" id="ARBA00012544"/>
    </source>
</evidence>
<keyword evidence="3" id="KW-0328">Glycosyltransferase</keyword>
<evidence type="ECO:0000313" key="7">
    <source>
        <dbReference type="EMBL" id="GMS91773.1"/>
    </source>
</evidence>
<dbReference type="EC" id="2.4.1.17" evidence="2"/>
<dbReference type="AlphaFoldDB" id="A0AAV5T960"/>
<dbReference type="InterPro" id="IPR050271">
    <property type="entry name" value="UDP-glycosyltransferase"/>
</dbReference>
<accession>A0AAV5T960</accession>
<comment type="caution">
    <text evidence="7">The sequence shown here is derived from an EMBL/GenBank/DDBJ whole genome shotgun (WGS) entry which is preliminary data.</text>
</comment>
<evidence type="ECO:0000256" key="1">
    <source>
        <dbReference type="ARBA" id="ARBA00009995"/>
    </source>
</evidence>
<dbReference type="GO" id="GO:0015020">
    <property type="term" value="F:glucuronosyltransferase activity"/>
    <property type="evidence" value="ECO:0007669"/>
    <property type="project" value="UniProtKB-EC"/>
</dbReference>
<protein>
    <recommendedName>
        <fullName evidence="2">glucuronosyltransferase</fullName>
        <ecNumber evidence="2">2.4.1.17</ecNumber>
    </recommendedName>
</protein>
<sequence length="247" mass="27812">FLGNIADTLVEAGHDVTTLIPIVNPHLRDGTLKSRKIYVQPTEEVNEITAAMNFDNVDFFDVDDFSLIQGVAMGIALSTWGTAQCRGVLDEEGVMERMREEKYDVMIVENMDVCGAALSHIIQPKSLITTSGSVPIAFMNYEFGLDMTLSYNPNAIMEHLDVHSFWSRITNVYAEFIFHMTWMRTRTQINSLFSERFESFPGVKEICSHAAFTFINSEPLIDYAVPTLNRVHYIGGIGAKTPKKLDE</sequence>
<dbReference type="Proteomes" id="UP001432027">
    <property type="component" value="Unassembled WGS sequence"/>
</dbReference>
<dbReference type="SUPFAM" id="SSF53756">
    <property type="entry name" value="UDP-Glycosyltransferase/glycogen phosphorylase"/>
    <property type="match status" value="1"/>
</dbReference>
<organism evidence="7 8">
    <name type="scientific">Pristionchus entomophagus</name>
    <dbReference type="NCBI Taxonomy" id="358040"/>
    <lineage>
        <taxon>Eukaryota</taxon>
        <taxon>Metazoa</taxon>
        <taxon>Ecdysozoa</taxon>
        <taxon>Nematoda</taxon>
        <taxon>Chromadorea</taxon>
        <taxon>Rhabditida</taxon>
        <taxon>Rhabditina</taxon>
        <taxon>Diplogasteromorpha</taxon>
        <taxon>Diplogasteroidea</taxon>
        <taxon>Neodiplogasteridae</taxon>
        <taxon>Pristionchus</taxon>
    </lineage>
</organism>
<gene>
    <name evidence="7" type="ORF">PENTCL1PPCAC_13948</name>
</gene>
<keyword evidence="8" id="KW-1185">Reference proteome</keyword>